<dbReference type="InterPro" id="IPR012675">
    <property type="entry name" value="Beta-grasp_dom_sf"/>
</dbReference>
<dbReference type="PROSITE" id="PS00197">
    <property type="entry name" value="2FE2S_FER_1"/>
    <property type="match status" value="1"/>
</dbReference>
<dbReference type="SMART" id="SM01008">
    <property type="entry name" value="Ald_Xan_dh_C"/>
    <property type="match status" value="1"/>
</dbReference>
<comment type="similarity">
    <text evidence="1">Belongs to the xanthine dehydrogenase family.</text>
</comment>
<evidence type="ECO:0000256" key="1">
    <source>
        <dbReference type="ARBA" id="ARBA00006849"/>
    </source>
</evidence>
<dbReference type="Gene3D" id="1.10.150.120">
    <property type="entry name" value="[2Fe-2S]-binding domain"/>
    <property type="match status" value="1"/>
</dbReference>
<dbReference type="InterPro" id="IPR054705">
    <property type="entry name" value="Mop"/>
</dbReference>
<dbReference type="InterPro" id="IPR036010">
    <property type="entry name" value="2Fe-2S_ferredoxin-like_sf"/>
</dbReference>
<dbReference type="EMBL" id="FRAR01000012">
    <property type="protein sequence ID" value="SHK38273.1"/>
    <property type="molecule type" value="Genomic_DNA"/>
</dbReference>
<dbReference type="InterPro" id="IPR016208">
    <property type="entry name" value="Ald_Oxase/xanthine_DH-like"/>
</dbReference>
<dbReference type="Pfam" id="PF02738">
    <property type="entry name" value="MoCoBD_1"/>
    <property type="match status" value="1"/>
</dbReference>
<dbReference type="Proteomes" id="UP000183997">
    <property type="component" value="Unassembled WGS sequence"/>
</dbReference>
<proteinExistence type="inferred from homology"/>
<dbReference type="NCBIfam" id="NF045668">
    <property type="entry name" value="pterin_aldehy"/>
    <property type="match status" value="1"/>
</dbReference>
<dbReference type="GO" id="GO:0051537">
    <property type="term" value="F:2 iron, 2 sulfur cluster binding"/>
    <property type="evidence" value="ECO:0007669"/>
    <property type="project" value="InterPro"/>
</dbReference>
<dbReference type="Gene3D" id="3.90.1170.50">
    <property type="entry name" value="Aldehyde oxidase/xanthine dehydrogenase, a/b hammerhead"/>
    <property type="match status" value="1"/>
</dbReference>
<dbReference type="PANTHER" id="PTHR11908:SF157">
    <property type="entry name" value="XANTHINE DEHYDROGENASE SUBUNIT D-RELATED"/>
    <property type="match status" value="1"/>
</dbReference>
<dbReference type="Pfam" id="PF00111">
    <property type="entry name" value="Fer2"/>
    <property type="match status" value="1"/>
</dbReference>
<evidence type="ECO:0000256" key="3">
    <source>
        <dbReference type="ARBA" id="ARBA00023002"/>
    </source>
</evidence>
<keyword evidence="4" id="KW-0408">Iron</keyword>
<dbReference type="InterPro" id="IPR000674">
    <property type="entry name" value="Ald_Oxase/Xan_DH_a/b"/>
</dbReference>
<dbReference type="Pfam" id="PF01315">
    <property type="entry name" value="Ald_Xan_dh_C"/>
    <property type="match status" value="1"/>
</dbReference>
<dbReference type="GO" id="GO:0005506">
    <property type="term" value="F:iron ion binding"/>
    <property type="evidence" value="ECO:0007669"/>
    <property type="project" value="InterPro"/>
</dbReference>
<dbReference type="RefSeq" id="WP_072912968.1">
    <property type="nucleotide sequence ID" value="NZ_FRAR01000012.1"/>
</dbReference>
<dbReference type="PROSITE" id="PS51085">
    <property type="entry name" value="2FE2S_FER_2"/>
    <property type="match status" value="1"/>
</dbReference>
<dbReference type="PANTHER" id="PTHR11908">
    <property type="entry name" value="XANTHINE DEHYDROGENASE"/>
    <property type="match status" value="1"/>
</dbReference>
<dbReference type="InterPro" id="IPR006058">
    <property type="entry name" value="2Fe2S_fd_BS"/>
</dbReference>
<feature type="domain" description="2Fe-2S ferredoxin-type" evidence="5">
    <location>
        <begin position="2"/>
        <end position="79"/>
    </location>
</feature>
<keyword evidence="3" id="KW-0560">Oxidoreductase</keyword>
<evidence type="ECO:0000256" key="2">
    <source>
        <dbReference type="ARBA" id="ARBA00022723"/>
    </source>
</evidence>
<dbReference type="Gene3D" id="3.30.365.10">
    <property type="entry name" value="Aldehyde oxidase/xanthine dehydrogenase, molybdopterin binding domain"/>
    <property type="match status" value="4"/>
</dbReference>
<dbReference type="InterPro" id="IPR037165">
    <property type="entry name" value="AldOxase/xan_DH_Mopterin-bd_sf"/>
</dbReference>
<dbReference type="CDD" id="cd00207">
    <property type="entry name" value="fer2"/>
    <property type="match status" value="1"/>
</dbReference>
<evidence type="ECO:0000256" key="4">
    <source>
        <dbReference type="ARBA" id="ARBA00023004"/>
    </source>
</evidence>
<accession>A0A1M6S0R4</accession>
<dbReference type="STRING" id="1121421.SAMN02745123_01662"/>
<evidence type="ECO:0000313" key="6">
    <source>
        <dbReference type="EMBL" id="SHK38273.1"/>
    </source>
</evidence>
<dbReference type="InterPro" id="IPR036856">
    <property type="entry name" value="Ald_Oxase/Xan_DH_a/b_sf"/>
</dbReference>
<dbReference type="SUPFAM" id="SSF54665">
    <property type="entry name" value="CO dehydrogenase molybdoprotein N-domain-like"/>
    <property type="match status" value="1"/>
</dbReference>
<dbReference type="Pfam" id="PF01799">
    <property type="entry name" value="Fer2_2"/>
    <property type="match status" value="1"/>
</dbReference>
<dbReference type="SUPFAM" id="SSF56003">
    <property type="entry name" value="Molybdenum cofactor-binding domain"/>
    <property type="match status" value="1"/>
</dbReference>
<dbReference type="SUPFAM" id="SSF47741">
    <property type="entry name" value="CO dehydrogenase ISP C-domain like"/>
    <property type="match status" value="1"/>
</dbReference>
<dbReference type="InterPro" id="IPR002888">
    <property type="entry name" value="2Fe-2S-bd"/>
</dbReference>
<dbReference type="Pfam" id="PF20256">
    <property type="entry name" value="MoCoBD_2"/>
    <property type="match status" value="1"/>
</dbReference>
<dbReference type="InterPro" id="IPR046867">
    <property type="entry name" value="AldOxase/xan_DH_MoCoBD2"/>
</dbReference>
<dbReference type="GO" id="GO:0016491">
    <property type="term" value="F:oxidoreductase activity"/>
    <property type="evidence" value="ECO:0007669"/>
    <property type="project" value="UniProtKB-KW"/>
</dbReference>
<dbReference type="InterPro" id="IPR008274">
    <property type="entry name" value="AldOxase/xan_DH_MoCoBD1"/>
</dbReference>
<organism evidence="6 7">
    <name type="scientific">Desulforamulus aeronauticus DSM 10349</name>
    <dbReference type="NCBI Taxonomy" id="1121421"/>
    <lineage>
        <taxon>Bacteria</taxon>
        <taxon>Bacillati</taxon>
        <taxon>Bacillota</taxon>
        <taxon>Clostridia</taxon>
        <taxon>Eubacteriales</taxon>
        <taxon>Peptococcaceae</taxon>
        <taxon>Desulforamulus</taxon>
    </lineage>
</organism>
<reference evidence="7" key="1">
    <citation type="submission" date="2016-11" db="EMBL/GenBank/DDBJ databases">
        <authorList>
            <person name="Varghese N."/>
            <person name="Submissions S."/>
        </authorList>
    </citation>
    <scope>NUCLEOTIDE SEQUENCE [LARGE SCALE GENOMIC DNA]</scope>
    <source>
        <strain evidence="7">DSM 10349</strain>
    </source>
</reference>
<keyword evidence="7" id="KW-1185">Reference proteome</keyword>
<dbReference type="InterPro" id="IPR036884">
    <property type="entry name" value="2Fe-2S-bd_dom_sf"/>
</dbReference>
<dbReference type="OrthoDB" id="41753at2"/>
<evidence type="ECO:0000313" key="7">
    <source>
        <dbReference type="Proteomes" id="UP000183997"/>
    </source>
</evidence>
<evidence type="ECO:0000259" key="5">
    <source>
        <dbReference type="PROSITE" id="PS51085"/>
    </source>
</evidence>
<dbReference type="Gene3D" id="3.10.20.30">
    <property type="match status" value="1"/>
</dbReference>
<sequence length="925" mass="99133">MIKKKLNINGSNTVLIADPEALLVDVLRGQLHLTGTKVGCGKAQCGACSVILNGKVVLSCATKMKRLPDDSIITTIEGIGTPTNLHALQLAWVKYGAAQCGFCSPGFIVSSKALLDENSSPTREEVRDWFQKHNNVCRCTGYKPLVDAVMAAAQLMRGEISVEDLGFKMPADGKILGTDYPRPSAVAKVTGTIEYGSDFGLEMPAGTLQLKLVQAQVSHAKILSIDTSEAEKMPGVYKVVTHKDIKGKNRINGLNFPSNKGDSYDRPILCDEKVFQFGDAIAIVCADTEANAQAAVEKVKVELEVLPAYMGAPAAMEPDAIEIHPGTPNVYYKQPIEKGEDTAPLMEKADVVVAMEDLFVGRQPHLPIEPDVAAAYYDGNGNLQILSKSIGLDLHALMIGEGLGLEAGKNLFLSQFPGVGGTFGYKFSPTIEALVGAACMATGKPVFLNFSYYQQITYTGKRSPFFVDLKYGANKDGKIIAMESNWAVDHGPYSEFGDLLTLRGAQFIGAGYGIPNIRGTGYTVCTNHGWGSAFRAYGSPQSFFASETLMDVLAEKLGMDPLELRYINAYRPGTTNPSGHEPEVYSMEALIDAIRPKYQAALENAKKLSTPEKKRGVGVSVGAYGCGLDGVDGAEVWVELLADGRIQVSTNWQDHGQGADMGLLATSHEALRPMGIKPEQIKLVTNDMNLAPAGGPAGGSRSQLVIGNAAVNGCEQMVKALRKDDGTYMSYDEAVANNIPLKYVGQWSTAADNCTACDEKGQGKPFATYMYGVFLSEVEVDTKTGKVRVVKMTLAADVGEIINKTVLDGQIYGGLAQGIGLALTEDFEDLKKHTTMRACGIPYAKDVPDDLEIIYVNHTRKFGPHGATGVGELPLTAPHAAIANAIYNACGVRITQLPALPEKVLAGLQGKEIPVVKRPIKNPAF</sequence>
<protein>
    <submittedName>
        <fullName evidence="6">Aldehyde dehydrogenase, molybdenum-binding subunit apoprotein</fullName>
    </submittedName>
</protein>
<dbReference type="SUPFAM" id="SSF54292">
    <property type="entry name" value="2Fe-2S ferredoxin-like"/>
    <property type="match status" value="1"/>
</dbReference>
<name>A0A1M6S0R4_9FIRM</name>
<dbReference type="InterPro" id="IPR001041">
    <property type="entry name" value="2Fe-2S_ferredoxin-type"/>
</dbReference>
<keyword evidence="2" id="KW-0479">Metal-binding</keyword>
<dbReference type="AlphaFoldDB" id="A0A1M6S0R4"/>
<gene>
    <name evidence="6" type="ORF">SAMN02745123_01662</name>
</gene>